<keyword evidence="4 8" id="KW-1133">Transmembrane helix</keyword>
<dbReference type="GO" id="GO:0032981">
    <property type="term" value="P:mitochondrial respiratory chain complex I assembly"/>
    <property type="evidence" value="ECO:0007669"/>
    <property type="project" value="InterPro"/>
</dbReference>
<evidence type="ECO:0000256" key="3">
    <source>
        <dbReference type="ARBA" id="ARBA00022692"/>
    </source>
</evidence>
<organism evidence="9 10">
    <name type="scientific">Spodoptera exigua</name>
    <name type="common">Beet armyworm</name>
    <name type="synonym">Noctua fulgens</name>
    <dbReference type="NCBI Taxonomy" id="7107"/>
    <lineage>
        <taxon>Eukaryota</taxon>
        <taxon>Metazoa</taxon>
        <taxon>Ecdysozoa</taxon>
        <taxon>Arthropoda</taxon>
        <taxon>Hexapoda</taxon>
        <taxon>Insecta</taxon>
        <taxon>Pterygota</taxon>
        <taxon>Neoptera</taxon>
        <taxon>Endopterygota</taxon>
        <taxon>Lepidoptera</taxon>
        <taxon>Glossata</taxon>
        <taxon>Ditrysia</taxon>
        <taxon>Noctuoidea</taxon>
        <taxon>Noctuidae</taxon>
        <taxon>Amphipyrinae</taxon>
        <taxon>Spodoptera</taxon>
    </lineage>
</organism>
<evidence type="ECO:0000256" key="7">
    <source>
        <dbReference type="ARBA" id="ARBA00041344"/>
    </source>
</evidence>
<proteinExistence type="inferred from homology"/>
<protein>
    <recommendedName>
        <fullName evidence="6">Complex I assembly factor TIMMDC1, mitochondrial</fullName>
    </recommendedName>
    <alternativeName>
        <fullName evidence="7">Translocase of inner mitochondrial membrane domain-containing protein 1</fullName>
    </alternativeName>
</protein>
<evidence type="ECO:0000313" key="9">
    <source>
        <dbReference type="EMBL" id="KAH9641385.1"/>
    </source>
</evidence>
<feature type="transmembrane region" description="Helical" evidence="8">
    <location>
        <begin position="159"/>
        <end position="180"/>
    </location>
</feature>
<reference evidence="9" key="1">
    <citation type="journal article" date="2021" name="G3 (Bethesda)">
        <title>Genome and transcriptome analysis of the beet armyworm Spodoptera exigua reveals targets for pest control. .</title>
        <authorList>
            <person name="Simon S."/>
            <person name="Breeschoten T."/>
            <person name="Jansen H.J."/>
            <person name="Dirks R.P."/>
            <person name="Schranz M.E."/>
            <person name="Ros V.I.D."/>
        </authorList>
    </citation>
    <scope>NUCLEOTIDE SEQUENCE</scope>
    <source>
        <strain evidence="9">TB_SE_WUR_2020</strain>
    </source>
</reference>
<evidence type="ECO:0000256" key="6">
    <source>
        <dbReference type="ARBA" id="ARBA00040778"/>
    </source>
</evidence>
<gene>
    <name evidence="9" type="ORF">HF086_012672</name>
</gene>
<comment type="similarity">
    <text evidence="2">Belongs to the Tim17/Tim22/Tim23 family.</text>
</comment>
<evidence type="ECO:0000256" key="2">
    <source>
        <dbReference type="ARBA" id="ARBA00008444"/>
    </source>
</evidence>
<evidence type="ECO:0000256" key="4">
    <source>
        <dbReference type="ARBA" id="ARBA00022989"/>
    </source>
</evidence>
<dbReference type="Pfam" id="PF02466">
    <property type="entry name" value="Tim17"/>
    <property type="match status" value="1"/>
</dbReference>
<dbReference type="GO" id="GO:0016020">
    <property type="term" value="C:membrane"/>
    <property type="evidence" value="ECO:0007669"/>
    <property type="project" value="UniProtKB-SubCell"/>
</dbReference>
<evidence type="ECO:0000256" key="1">
    <source>
        <dbReference type="ARBA" id="ARBA00004141"/>
    </source>
</evidence>
<sequence>MFSAYEDDLENGELVQFAELLKTNVASVFYNLTATMFRTITKLSPTIALGIFRHSSGQYDKDLLNRTNPSIPETGWDRVKRMYTGNEFEEVSEELNTVLQSALCGAFIGACMGGFVSSRVAYLNFIENNQATIFKSTADAKKKLQDYVTIAFAKGAYKWGWRLCFFTGVFSLTSTTISVYRGDTSLIEFVSAGALTGALYKIDMGLAAILVGAGLGSALSLAAGLAILGLLKVTGVNMEDIRKALYKLKEAREEQYNQVLEKSSKEKYDGLTDHHAMLVSEEGEKKIEEI</sequence>
<keyword evidence="5 8" id="KW-0472">Membrane</keyword>
<evidence type="ECO:0000313" key="10">
    <source>
        <dbReference type="Proteomes" id="UP000814243"/>
    </source>
</evidence>
<accession>A0A922MRN3</accession>
<evidence type="ECO:0000256" key="8">
    <source>
        <dbReference type="SAM" id="Phobius"/>
    </source>
</evidence>
<name>A0A922MRN3_SPOEX</name>
<feature type="transmembrane region" description="Helical" evidence="8">
    <location>
        <begin position="206"/>
        <end position="231"/>
    </location>
</feature>
<dbReference type="AlphaFoldDB" id="A0A922MRN3"/>
<comment type="subcellular location">
    <subcellularLocation>
        <location evidence="1">Membrane</location>
        <topology evidence="1">Multi-pass membrane protein</topology>
    </subcellularLocation>
</comment>
<dbReference type="PANTHER" id="PTHR13002">
    <property type="entry name" value="C3ORF1 PROTEIN-RELATED"/>
    <property type="match status" value="1"/>
</dbReference>
<evidence type="ECO:0000256" key="5">
    <source>
        <dbReference type="ARBA" id="ARBA00023136"/>
    </source>
</evidence>
<keyword evidence="3 8" id="KW-0812">Transmembrane</keyword>
<comment type="caution">
    <text evidence="9">The sequence shown here is derived from an EMBL/GenBank/DDBJ whole genome shotgun (WGS) entry which is preliminary data.</text>
</comment>
<dbReference type="InterPro" id="IPR055299">
    <property type="entry name" value="TIMMDC1"/>
</dbReference>
<dbReference type="PANTHER" id="PTHR13002:SF1">
    <property type="entry name" value="COMPLEX I ASSEMBLY FACTOR TIMMDC1, MITOCHONDRIAL"/>
    <property type="match status" value="1"/>
</dbReference>
<dbReference type="GO" id="GO:0005739">
    <property type="term" value="C:mitochondrion"/>
    <property type="evidence" value="ECO:0007669"/>
    <property type="project" value="TreeGrafter"/>
</dbReference>
<dbReference type="EMBL" id="JACEFF010000237">
    <property type="protein sequence ID" value="KAH9641385.1"/>
    <property type="molecule type" value="Genomic_DNA"/>
</dbReference>
<dbReference type="Proteomes" id="UP000814243">
    <property type="component" value="Unassembled WGS sequence"/>
</dbReference>